<dbReference type="EMBL" id="JAQQAL010000049">
    <property type="protein sequence ID" value="MDC7228511.1"/>
    <property type="molecule type" value="Genomic_DNA"/>
</dbReference>
<accession>A0AAJ1MM17</accession>
<dbReference type="Pfam" id="PF00106">
    <property type="entry name" value="adh_short"/>
    <property type="match status" value="1"/>
</dbReference>
<dbReference type="SMART" id="SM00822">
    <property type="entry name" value="PKS_KR"/>
    <property type="match status" value="1"/>
</dbReference>
<reference evidence="5 6" key="1">
    <citation type="submission" date="2022-12" db="EMBL/GenBank/DDBJ databases">
        <title>Metagenome assembled genome from gulf of manar.</title>
        <authorList>
            <person name="Kohli P."/>
            <person name="Pk S."/>
            <person name="Venkata Ramana C."/>
            <person name="Sasikala C."/>
        </authorList>
    </citation>
    <scope>NUCLEOTIDE SEQUENCE [LARGE SCALE GENOMIC DNA]</scope>
    <source>
        <strain evidence="5">JB008</strain>
    </source>
</reference>
<dbReference type="Gene3D" id="3.40.50.720">
    <property type="entry name" value="NAD(P)-binding Rossmann-like Domain"/>
    <property type="match status" value="1"/>
</dbReference>
<dbReference type="InterPro" id="IPR057326">
    <property type="entry name" value="KR_dom"/>
</dbReference>
<keyword evidence="2" id="KW-0560">Oxidoreductase</keyword>
<evidence type="ECO:0000313" key="6">
    <source>
        <dbReference type="Proteomes" id="UP001221217"/>
    </source>
</evidence>
<comment type="caution">
    <text evidence="5">The sequence shown here is derived from an EMBL/GenBank/DDBJ whole genome shotgun (WGS) entry which is preliminary data.</text>
</comment>
<protein>
    <submittedName>
        <fullName evidence="5">SDR family NAD(P)-dependent oxidoreductase</fullName>
    </submittedName>
</protein>
<dbReference type="PRINTS" id="PR00081">
    <property type="entry name" value="GDHRDH"/>
</dbReference>
<comment type="similarity">
    <text evidence="1 3">Belongs to the short-chain dehydrogenases/reductases (SDR) family.</text>
</comment>
<sequence length="287" mass="30618">MKLIKKTVVVTGGGSGIGRQLVLQLLNKGNRVAAIDVNQASLDETKQLSGTDAARLSTHVADITDRAAVCSLPEQINEIHKGIDVLINNAGIIQPFVPFNELSYDQIKRVIDINVYGTMLMIRAFLPYLGEQNTAHIVNVSSMGGFLPVPGQTLYGASKAAVKLLTEGLRAELSKTSISVSVVFPGGVSTNITRNSGISTTEAKFQSDKQANKTTSAESAAATIIKGIEKGSPRILVGKDAKLMDLLSRIAPVKAGRMMAKMMASIMEDSFTKPEDLDVKSCPDSEE</sequence>
<feature type="domain" description="Ketoreductase" evidence="4">
    <location>
        <begin position="6"/>
        <end position="187"/>
    </location>
</feature>
<dbReference type="SUPFAM" id="SSF51735">
    <property type="entry name" value="NAD(P)-binding Rossmann-fold domains"/>
    <property type="match status" value="1"/>
</dbReference>
<dbReference type="PANTHER" id="PTHR44196">
    <property type="entry name" value="DEHYDROGENASE/REDUCTASE SDR FAMILY MEMBER 7B"/>
    <property type="match status" value="1"/>
</dbReference>
<evidence type="ECO:0000259" key="4">
    <source>
        <dbReference type="SMART" id="SM00822"/>
    </source>
</evidence>
<name>A0AAJ1MM17_9SPIO</name>
<evidence type="ECO:0000256" key="2">
    <source>
        <dbReference type="ARBA" id="ARBA00023002"/>
    </source>
</evidence>
<dbReference type="InterPro" id="IPR036291">
    <property type="entry name" value="NAD(P)-bd_dom_sf"/>
</dbReference>
<dbReference type="PANTHER" id="PTHR44196:SF1">
    <property type="entry name" value="DEHYDROGENASE_REDUCTASE SDR FAMILY MEMBER 7B"/>
    <property type="match status" value="1"/>
</dbReference>
<dbReference type="InterPro" id="IPR020904">
    <property type="entry name" value="Sc_DH/Rdtase_CS"/>
</dbReference>
<dbReference type="AlphaFoldDB" id="A0AAJ1MM17"/>
<dbReference type="Proteomes" id="UP001221217">
    <property type="component" value="Unassembled WGS sequence"/>
</dbReference>
<dbReference type="GO" id="GO:0016020">
    <property type="term" value="C:membrane"/>
    <property type="evidence" value="ECO:0007669"/>
    <property type="project" value="TreeGrafter"/>
</dbReference>
<evidence type="ECO:0000256" key="1">
    <source>
        <dbReference type="ARBA" id="ARBA00006484"/>
    </source>
</evidence>
<gene>
    <name evidence="5" type="ORF">PQJ61_17250</name>
</gene>
<dbReference type="InterPro" id="IPR002347">
    <property type="entry name" value="SDR_fam"/>
</dbReference>
<evidence type="ECO:0000256" key="3">
    <source>
        <dbReference type="RuleBase" id="RU000363"/>
    </source>
</evidence>
<dbReference type="PROSITE" id="PS00061">
    <property type="entry name" value="ADH_SHORT"/>
    <property type="match status" value="1"/>
</dbReference>
<dbReference type="PRINTS" id="PR00080">
    <property type="entry name" value="SDRFAMILY"/>
</dbReference>
<organism evidence="5 6">
    <name type="scientific">Candidatus Thalassospirochaeta sargassi</name>
    <dbReference type="NCBI Taxonomy" id="3119039"/>
    <lineage>
        <taxon>Bacteria</taxon>
        <taxon>Pseudomonadati</taxon>
        <taxon>Spirochaetota</taxon>
        <taxon>Spirochaetia</taxon>
        <taxon>Spirochaetales</taxon>
        <taxon>Spirochaetaceae</taxon>
        <taxon>Candidatus Thalassospirochaeta</taxon>
    </lineage>
</organism>
<evidence type="ECO:0000313" key="5">
    <source>
        <dbReference type="EMBL" id="MDC7228511.1"/>
    </source>
</evidence>
<dbReference type="GO" id="GO:0016491">
    <property type="term" value="F:oxidoreductase activity"/>
    <property type="evidence" value="ECO:0007669"/>
    <property type="project" value="UniProtKB-KW"/>
</dbReference>
<proteinExistence type="inferred from homology"/>